<evidence type="ECO:0000313" key="1">
    <source>
        <dbReference type="EMBL" id="KAI8005426.1"/>
    </source>
</evidence>
<organism evidence="1 2">
    <name type="scientific">Camellia lanceoleosa</name>
    <dbReference type="NCBI Taxonomy" id="1840588"/>
    <lineage>
        <taxon>Eukaryota</taxon>
        <taxon>Viridiplantae</taxon>
        <taxon>Streptophyta</taxon>
        <taxon>Embryophyta</taxon>
        <taxon>Tracheophyta</taxon>
        <taxon>Spermatophyta</taxon>
        <taxon>Magnoliopsida</taxon>
        <taxon>eudicotyledons</taxon>
        <taxon>Gunneridae</taxon>
        <taxon>Pentapetalae</taxon>
        <taxon>asterids</taxon>
        <taxon>Ericales</taxon>
        <taxon>Theaceae</taxon>
        <taxon>Camellia</taxon>
    </lineage>
</organism>
<protein>
    <submittedName>
        <fullName evidence="1">Uncharacterized protein</fullName>
    </submittedName>
</protein>
<reference evidence="1 2" key="1">
    <citation type="journal article" date="2022" name="Plant J.">
        <title>Chromosome-level genome of Camellia lanceoleosa provides a valuable resource for understanding genome evolution and self-incompatibility.</title>
        <authorList>
            <person name="Gong W."/>
            <person name="Xiao S."/>
            <person name="Wang L."/>
            <person name="Liao Z."/>
            <person name="Chang Y."/>
            <person name="Mo W."/>
            <person name="Hu G."/>
            <person name="Li W."/>
            <person name="Zhao G."/>
            <person name="Zhu H."/>
            <person name="Hu X."/>
            <person name="Ji K."/>
            <person name="Xiang X."/>
            <person name="Song Q."/>
            <person name="Yuan D."/>
            <person name="Jin S."/>
            <person name="Zhang L."/>
        </authorList>
    </citation>
    <scope>NUCLEOTIDE SEQUENCE [LARGE SCALE GENOMIC DNA]</scope>
    <source>
        <strain evidence="1">SQ_2022a</strain>
    </source>
</reference>
<keyword evidence="2" id="KW-1185">Reference proteome</keyword>
<accession>A0ACC0H0T2</accession>
<name>A0ACC0H0T2_9ERIC</name>
<evidence type="ECO:0000313" key="2">
    <source>
        <dbReference type="Proteomes" id="UP001060215"/>
    </source>
</evidence>
<sequence length="70" mass="7977">MPHIDRFDGSGDPIVHVRLFSDVLKPMGLSRVQKLSLFGRTLSDVAAIWYAKLEDSTKRNWEELSEGFVN</sequence>
<comment type="caution">
    <text evidence="1">The sequence shown here is derived from an EMBL/GenBank/DDBJ whole genome shotgun (WGS) entry which is preliminary data.</text>
</comment>
<proteinExistence type="predicted"/>
<dbReference type="Proteomes" id="UP001060215">
    <property type="component" value="Chromosome 9"/>
</dbReference>
<gene>
    <name evidence="1" type="ORF">LOK49_LG08G01823</name>
</gene>
<dbReference type="EMBL" id="CM045766">
    <property type="protein sequence ID" value="KAI8005426.1"/>
    <property type="molecule type" value="Genomic_DNA"/>
</dbReference>